<evidence type="ECO:0000259" key="4">
    <source>
        <dbReference type="Pfam" id="PF01370"/>
    </source>
</evidence>
<dbReference type="Pfam" id="PF01370">
    <property type="entry name" value="Epimerase"/>
    <property type="match status" value="1"/>
</dbReference>
<feature type="transmembrane region" description="Helical" evidence="3">
    <location>
        <begin position="6"/>
        <end position="27"/>
    </location>
</feature>
<evidence type="ECO:0000313" key="6">
    <source>
        <dbReference type="Proteomes" id="UP000249363"/>
    </source>
</evidence>
<feature type="domain" description="NAD-dependent epimerase/dehydratase" evidence="4">
    <location>
        <begin position="9"/>
        <end position="261"/>
    </location>
</feature>
<gene>
    <name evidence="5" type="ORF">BHQ10_005694</name>
</gene>
<organism evidence="5 6">
    <name type="scientific">Talaromyces amestolkiae</name>
    <dbReference type="NCBI Taxonomy" id="1196081"/>
    <lineage>
        <taxon>Eukaryota</taxon>
        <taxon>Fungi</taxon>
        <taxon>Dikarya</taxon>
        <taxon>Ascomycota</taxon>
        <taxon>Pezizomycotina</taxon>
        <taxon>Eurotiomycetes</taxon>
        <taxon>Eurotiomycetidae</taxon>
        <taxon>Eurotiales</taxon>
        <taxon>Trichocomaceae</taxon>
        <taxon>Talaromyces</taxon>
        <taxon>Talaromyces sect. Talaromyces</taxon>
    </lineage>
</organism>
<dbReference type="SUPFAM" id="SSF51735">
    <property type="entry name" value="NAD(P)-binding Rossmann-fold domains"/>
    <property type="match status" value="1"/>
</dbReference>
<dbReference type="EMBL" id="MIKG01000010">
    <property type="protein sequence ID" value="RAO69682.1"/>
    <property type="molecule type" value="Genomic_DNA"/>
</dbReference>
<dbReference type="PANTHER" id="PTHR10366:SF564">
    <property type="entry name" value="STEROL-4-ALPHA-CARBOXYLATE 3-DEHYDROGENASE, DECARBOXYLATING"/>
    <property type="match status" value="1"/>
</dbReference>
<reference evidence="5 6" key="1">
    <citation type="journal article" date="2017" name="Biotechnol. Biofuels">
        <title>Differential beta-glucosidase expression as a function of carbon source availability in Talaromyces amestolkiae: a genomic and proteomic approach.</title>
        <authorList>
            <person name="de Eugenio L.I."/>
            <person name="Mendez-Liter J.A."/>
            <person name="Nieto-Dominguez M."/>
            <person name="Alonso L."/>
            <person name="Gil-Munoz J."/>
            <person name="Barriuso J."/>
            <person name="Prieto A."/>
            <person name="Martinez M.J."/>
        </authorList>
    </citation>
    <scope>NUCLEOTIDE SEQUENCE [LARGE SCALE GENOMIC DNA]</scope>
    <source>
        <strain evidence="5 6">CIB</strain>
    </source>
</reference>
<evidence type="ECO:0000313" key="5">
    <source>
        <dbReference type="EMBL" id="RAO69682.1"/>
    </source>
</evidence>
<keyword evidence="1" id="KW-0560">Oxidoreductase</keyword>
<comment type="caution">
    <text evidence="5">The sequence shown here is derived from an EMBL/GenBank/DDBJ whole genome shotgun (WGS) entry which is preliminary data.</text>
</comment>
<sequence>MSFNPNQVILVTGASGFVATTVIGIFLERGYKVRGTVRSPETAEKVAQLHARFEPQLSFAVVKDIGADGAFDEAVKDVDGVIHIASPFQIAVEDCERDLLLPAIRGTTSILQAVKANAPNVRRVVITSSFAAIVDMNHGARPGYVYTEADWNPITFEKASAADPATAYCASKALAEKAAFEFVSNQQPQFSITTICPPMIYGPLGHAVNDMSKLNTSAADFYRLMNGTSQEVPSTGTFAFVDVRDVAEAHLRAYESDAAAGQRYLTAGGNYTYQEMTDILRAKFPNLVDRIPKAKEGSIDPDAYKVSSKKAETELGIHFRGLSQVTIDTAESLLQLERKIGEI</sequence>
<name>A0A364L1J2_TALAM</name>
<dbReference type="CDD" id="cd05227">
    <property type="entry name" value="AR_SDR_e"/>
    <property type="match status" value="1"/>
</dbReference>
<keyword evidence="3" id="KW-0472">Membrane</keyword>
<evidence type="ECO:0000256" key="3">
    <source>
        <dbReference type="SAM" id="Phobius"/>
    </source>
</evidence>
<accession>A0A364L1J2</accession>
<dbReference type="InterPro" id="IPR050425">
    <property type="entry name" value="NAD(P)_dehydrat-like"/>
</dbReference>
<proteinExistence type="inferred from homology"/>
<dbReference type="InterPro" id="IPR036291">
    <property type="entry name" value="NAD(P)-bd_dom_sf"/>
</dbReference>
<keyword evidence="3" id="KW-0812">Transmembrane</keyword>
<dbReference type="STRING" id="1196081.A0A364L1J2"/>
<dbReference type="InterPro" id="IPR001509">
    <property type="entry name" value="Epimerase_deHydtase"/>
</dbReference>
<keyword evidence="6" id="KW-1185">Reference proteome</keyword>
<keyword evidence="3" id="KW-1133">Transmembrane helix</keyword>
<evidence type="ECO:0000256" key="1">
    <source>
        <dbReference type="ARBA" id="ARBA00023002"/>
    </source>
</evidence>
<dbReference type="PANTHER" id="PTHR10366">
    <property type="entry name" value="NAD DEPENDENT EPIMERASE/DEHYDRATASE"/>
    <property type="match status" value="1"/>
</dbReference>
<dbReference type="GO" id="GO:0016616">
    <property type="term" value="F:oxidoreductase activity, acting on the CH-OH group of donors, NAD or NADP as acceptor"/>
    <property type="evidence" value="ECO:0007669"/>
    <property type="project" value="TreeGrafter"/>
</dbReference>
<dbReference type="AlphaFoldDB" id="A0A364L1J2"/>
<comment type="similarity">
    <text evidence="2">Belongs to the NAD(P)-dependent epimerase/dehydratase family. Dihydroflavonol-4-reductase subfamily.</text>
</comment>
<dbReference type="RefSeq" id="XP_040734198.1">
    <property type="nucleotide sequence ID" value="XM_040878197.1"/>
</dbReference>
<dbReference type="OrthoDB" id="2735536at2759"/>
<protein>
    <recommendedName>
        <fullName evidence="4">NAD-dependent epimerase/dehydratase domain-containing protein</fullName>
    </recommendedName>
</protein>
<dbReference type="Gene3D" id="3.40.50.720">
    <property type="entry name" value="NAD(P)-binding Rossmann-like Domain"/>
    <property type="match status" value="1"/>
</dbReference>
<evidence type="ECO:0000256" key="2">
    <source>
        <dbReference type="ARBA" id="ARBA00023445"/>
    </source>
</evidence>
<dbReference type="FunFam" id="3.40.50.720:FF:000191">
    <property type="entry name" value="Methylglyoxal reductase (NADPH-dependent)"/>
    <property type="match status" value="1"/>
</dbReference>
<dbReference type="Proteomes" id="UP000249363">
    <property type="component" value="Unassembled WGS sequence"/>
</dbReference>
<dbReference type="GeneID" id="63794910"/>